<evidence type="ECO:0000313" key="2">
    <source>
        <dbReference type="EMBL" id="GGL68409.1"/>
    </source>
</evidence>
<dbReference type="Proteomes" id="UP000607197">
    <property type="component" value="Unassembled WGS sequence"/>
</dbReference>
<dbReference type="OrthoDB" id="56770at2157"/>
<keyword evidence="1" id="KW-0812">Transmembrane</keyword>
<keyword evidence="1" id="KW-1133">Transmembrane helix</keyword>
<evidence type="ECO:0000313" key="3">
    <source>
        <dbReference type="Proteomes" id="UP000607197"/>
    </source>
</evidence>
<evidence type="ECO:0008006" key="4">
    <source>
        <dbReference type="Google" id="ProtNLM"/>
    </source>
</evidence>
<reference evidence="2" key="2">
    <citation type="submission" date="2020-09" db="EMBL/GenBank/DDBJ databases">
        <authorList>
            <person name="Sun Q."/>
            <person name="Ohkuma M."/>
        </authorList>
    </citation>
    <scope>NUCLEOTIDE SEQUENCE</scope>
    <source>
        <strain evidence="2">JCM 19596</strain>
    </source>
</reference>
<dbReference type="PANTHER" id="PTHR35902">
    <property type="entry name" value="S-LAYER DOMAIN-LIKE PROTEIN-RELATED"/>
    <property type="match status" value="1"/>
</dbReference>
<dbReference type="PANTHER" id="PTHR35902:SF6">
    <property type="entry name" value="CONSERVED WITHIN P. AEROPHILUM"/>
    <property type="match status" value="1"/>
</dbReference>
<reference evidence="2" key="1">
    <citation type="journal article" date="2014" name="Int. J. Syst. Evol. Microbiol.">
        <title>Complete genome sequence of Corynebacterium casei LMG S-19264T (=DSM 44701T), isolated from a smear-ripened cheese.</title>
        <authorList>
            <consortium name="US DOE Joint Genome Institute (JGI-PGF)"/>
            <person name="Walter F."/>
            <person name="Albersmeier A."/>
            <person name="Kalinowski J."/>
            <person name="Ruckert C."/>
        </authorList>
    </citation>
    <scope>NUCLEOTIDE SEQUENCE</scope>
    <source>
        <strain evidence="2">JCM 19596</strain>
    </source>
</reference>
<evidence type="ECO:0000256" key="1">
    <source>
        <dbReference type="SAM" id="Phobius"/>
    </source>
</evidence>
<proteinExistence type="predicted"/>
<keyword evidence="1" id="KW-0472">Membrane</keyword>
<dbReference type="RefSeq" id="WP_188980015.1">
    <property type="nucleotide sequence ID" value="NZ_BMPG01000004.1"/>
</dbReference>
<sequence>MKHTKIATTAVIALLLFSAAPGIVAAVEHVSGGPSLTGTATNNEFVPGTEDTISLYIQNNGDLDRGGPTAYEQRVQIARSVSLDVDDNGTPIEVHTDHYPAGTVRMGSNGPYPIEVTVPEGTEPGTYHLKVTAHYDHTSDVYYQQGRENLRYENDDNVETFNIPVVVTDRAAFEVVDTRTDVNVAQRGEYSVTMKNTGSEVAKNAVVKVASQSTDVSFGASGQTATTTVSRWEPNETKTLTYSAAVADTTGVHNYSVPVSVEFDDADGVTRQSNRLVSTLRPQPKQTFSIRNVDASLRIGRKDGTLTGTVVNDGSERVSNATLALSAKGTDATFDQQQYALGELDAGESVHFAFNGGSIPKTANVSSLPLTFTVNYDNDYGDRYPSDGHTVAVPVAPHENQFDITAVGTVPSGTRGDTPKGSDWTPLTLQVTNNGEETVHNIRPSIVFETQYFQRPIESNYRTSHIETLAPGETKTVTYAVSASATSGGTTYPLDMVVTYEEPNGVTRQTMDYTVPIRIAESDSLPLLPIGGGAVILAGLLIGGFIWLRRD</sequence>
<gene>
    <name evidence="2" type="ORF">GCM10009039_28060</name>
</gene>
<dbReference type="AlphaFoldDB" id="A0A830FMU9"/>
<name>A0A830FMU9_9EURY</name>
<accession>A0A830FMU9</accession>
<organism evidence="2 3">
    <name type="scientific">Halocalculus aciditolerans</name>
    <dbReference type="NCBI Taxonomy" id="1383812"/>
    <lineage>
        <taxon>Archaea</taxon>
        <taxon>Methanobacteriati</taxon>
        <taxon>Methanobacteriota</taxon>
        <taxon>Stenosarchaea group</taxon>
        <taxon>Halobacteria</taxon>
        <taxon>Halobacteriales</taxon>
        <taxon>Halobacteriaceae</taxon>
        <taxon>Halocalculus</taxon>
    </lineage>
</organism>
<dbReference type="EMBL" id="BMPG01000004">
    <property type="protein sequence ID" value="GGL68409.1"/>
    <property type="molecule type" value="Genomic_DNA"/>
</dbReference>
<comment type="caution">
    <text evidence="2">The sequence shown here is derived from an EMBL/GenBank/DDBJ whole genome shotgun (WGS) entry which is preliminary data.</text>
</comment>
<keyword evidence="3" id="KW-1185">Reference proteome</keyword>
<feature type="transmembrane region" description="Helical" evidence="1">
    <location>
        <begin position="527"/>
        <end position="548"/>
    </location>
</feature>
<protein>
    <recommendedName>
        <fullName evidence="4">Sialidase</fullName>
    </recommendedName>
</protein>